<evidence type="ECO:0000313" key="2">
    <source>
        <dbReference type="EMBL" id="EEF27101.1"/>
    </source>
</evidence>
<dbReference type="AlphaFoldDB" id="B9TAL1"/>
<gene>
    <name evidence="2" type="ORF">RCOM_0334330</name>
</gene>
<evidence type="ECO:0000313" key="3">
    <source>
        <dbReference type="Proteomes" id="UP000008311"/>
    </source>
</evidence>
<accession>B9TAL1</accession>
<dbReference type="Proteomes" id="UP000008311">
    <property type="component" value="Unassembled WGS sequence"/>
</dbReference>
<dbReference type="EMBL" id="EQ975814">
    <property type="protein sequence ID" value="EEF27101.1"/>
    <property type="molecule type" value="Genomic_DNA"/>
</dbReference>
<proteinExistence type="predicted"/>
<keyword evidence="3" id="KW-1185">Reference proteome</keyword>
<dbReference type="InParanoid" id="B9TAL1"/>
<feature type="region of interest" description="Disordered" evidence="1">
    <location>
        <begin position="1"/>
        <end position="23"/>
    </location>
</feature>
<reference evidence="3" key="1">
    <citation type="journal article" date="2010" name="Nat. Biotechnol.">
        <title>Draft genome sequence of the oilseed species Ricinus communis.</title>
        <authorList>
            <person name="Chan A.P."/>
            <person name="Crabtree J."/>
            <person name="Zhao Q."/>
            <person name="Lorenzi H."/>
            <person name="Orvis J."/>
            <person name="Puiu D."/>
            <person name="Melake-Berhan A."/>
            <person name="Jones K.M."/>
            <person name="Redman J."/>
            <person name="Chen G."/>
            <person name="Cahoon E.B."/>
            <person name="Gedil M."/>
            <person name="Stanke M."/>
            <person name="Haas B.J."/>
            <person name="Wortman J.R."/>
            <person name="Fraser-Liggett C.M."/>
            <person name="Ravel J."/>
            <person name="Rabinowicz P.D."/>
        </authorList>
    </citation>
    <scope>NUCLEOTIDE SEQUENCE [LARGE SCALE GENOMIC DNA]</scope>
    <source>
        <strain evidence="3">cv. Hale</strain>
    </source>
</reference>
<name>B9TAL1_RICCO</name>
<feature type="non-terminal residue" evidence="2">
    <location>
        <position position="1"/>
    </location>
</feature>
<protein>
    <submittedName>
        <fullName evidence="2">Uncharacterized protein</fullName>
    </submittedName>
</protein>
<evidence type="ECO:0000256" key="1">
    <source>
        <dbReference type="SAM" id="MobiDB-lite"/>
    </source>
</evidence>
<feature type="compositionally biased region" description="Basic and acidic residues" evidence="1">
    <location>
        <begin position="1"/>
        <end position="11"/>
    </location>
</feature>
<sequence length="468" mass="50472">RPPKSGKEIKQRPCPAGITRQPQQPRIRPLRLLLGVELGQRLRLHRQGLRQLRLLRIQRRHFLADLVGLTADHPAAAGQRIDLLVQLVGDPPALIGEQLRHTFRIGRHRRIQLLLVQLEFAAFKREARLRQLGSGRAAARLHQLLKLACDLVQGRVALQIALLQRGQLVAQCIEAGHEGADILRDLGAVGADGDVGLALPLQIERNPGDDALHGVIRTAHFLAVHGQHRILGRLALSQVVEQVFHARVARHTKLQAVRFAARATQLQRIAGAGLDNAGVDARILQRAGEAAQRIVAAVDGDGFVADLDGGRAARADFRIRRGHDHAIQDLPLRQLADFDLISAGLGAGRSGCAQHTLGGHAGARAEPAARQAVGNILEYGQGALQLSQTGQLRLAAGQAGVQLADYALLGGQRLLHACRHRGRQRSGQPAVAGVAVSRVEEVADVVHGLRAGQDHIIVQYNPGNQSAK</sequence>
<organism evidence="2 3">
    <name type="scientific">Ricinus communis</name>
    <name type="common">Castor bean</name>
    <dbReference type="NCBI Taxonomy" id="3988"/>
    <lineage>
        <taxon>Eukaryota</taxon>
        <taxon>Viridiplantae</taxon>
        <taxon>Streptophyta</taxon>
        <taxon>Embryophyta</taxon>
        <taxon>Tracheophyta</taxon>
        <taxon>Spermatophyta</taxon>
        <taxon>Magnoliopsida</taxon>
        <taxon>eudicotyledons</taxon>
        <taxon>Gunneridae</taxon>
        <taxon>Pentapetalae</taxon>
        <taxon>rosids</taxon>
        <taxon>fabids</taxon>
        <taxon>Malpighiales</taxon>
        <taxon>Euphorbiaceae</taxon>
        <taxon>Acalyphoideae</taxon>
        <taxon>Acalypheae</taxon>
        <taxon>Ricinus</taxon>
    </lineage>
</organism>